<keyword evidence="5" id="KW-1185">Reference proteome</keyword>
<dbReference type="KEGG" id="cpre:Csp1_03450"/>
<keyword evidence="3" id="KW-0996">Nickel insertion</keyword>
<evidence type="ECO:0000313" key="4">
    <source>
        <dbReference type="EMBL" id="AWT25171.1"/>
    </source>
</evidence>
<evidence type="ECO:0000256" key="2">
    <source>
        <dbReference type="ARBA" id="ARBA00023186"/>
    </source>
</evidence>
<comment type="subunit">
    <text evidence="3">UreD, UreF and UreG form a complex that acts as a GTP-hydrolysis-dependent molecular chaperone, activating the urease apoprotein by helping to assemble the nickel containing metallocenter of UreC. The UreE protein probably delivers the nickel.</text>
</comment>
<dbReference type="OrthoDB" id="9807968at2"/>
<dbReference type="STRING" id="1737425.GCA_900049755_02296"/>
<keyword evidence="2 3" id="KW-0143">Chaperone</keyword>
<comment type="function">
    <text evidence="3">Required for maturation of urease via the functional incorporation of the urease nickel metallocenter.</text>
</comment>
<dbReference type="GO" id="GO:0005737">
    <property type="term" value="C:cytoplasm"/>
    <property type="evidence" value="ECO:0007669"/>
    <property type="project" value="UniProtKB-SubCell"/>
</dbReference>
<gene>
    <name evidence="4" type="primary">ureD1</name>
    <name evidence="3" type="synonym">ureD</name>
    <name evidence="4" type="ORF">Csp1_03450</name>
</gene>
<proteinExistence type="inferred from homology"/>
<dbReference type="PANTHER" id="PTHR33643:SF1">
    <property type="entry name" value="UREASE ACCESSORY PROTEIN D"/>
    <property type="match status" value="1"/>
</dbReference>
<accession>A0A2Z3YP61</accession>
<sequence>MSRLDPASVTPPVPWEFLPLVRETGEGTGDDGAAVPDGVQPVGRPGKVGILDLTLTADMVSPVHRTGVTSRYVKAPMQLTRPLHIDPGDPGEAFVYVRSTGGGLAQNDRIRQRLRLGVGARATVTTPAGTPVHRMNAGLATQWVTLEVGQDAVCEYLPGQNILFAGSRLLQVTDVVLADSATFLAAEVVLTGRLARGERDLYDALGQCWRVERAGRPLLSDSLCVTGAGQGRSEMLLSRWPVWATVLVVPPAGESVRDLLVKIRELLAEVTGGVSAAPGAVPEDLSAAASTMVGDAGITVRVAGEDPVVVRSVVDTVYGCARLALLGRPAVDLRRM</sequence>
<dbReference type="AlphaFoldDB" id="A0A2Z3YP61"/>
<evidence type="ECO:0000313" key="5">
    <source>
        <dbReference type="Proteomes" id="UP000247696"/>
    </source>
</evidence>
<dbReference type="HAMAP" id="MF_01384">
    <property type="entry name" value="UreD"/>
    <property type="match status" value="1"/>
</dbReference>
<name>A0A2Z3YP61_9CORY</name>
<dbReference type="InterPro" id="IPR002669">
    <property type="entry name" value="UreD"/>
</dbReference>
<dbReference type="GO" id="GO:0016151">
    <property type="term" value="F:nickel cation binding"/>
    <property type="evidence" value="ECO:0007669"/>
    <property type="project" value="UniProtKB-UniRule"/>
</dbReference>
<protein>
    <recommendedName>
        <fullName evidence="3">Urease accessory protein UreD</fullName>
    </recommendedName>
</protein>
<evidence type="ECO:0000256" key="3">
    <source>
        <dbReference type="HAMAP-Rule" id="MF_01384"/>
    </source>
</evidence>
<comment type="similarity">
    <text evidence="1 3">Belongs to the UreD family.</text>
</comment>
<dbReference type="EMBL" id="CP024988">
    <property type="protein sequence ID" value="AWT25171.1"/>
    <property type="molecule type" value="Genomic_DNA"/>
</dbReference>
<dbReference type="Pfam" id="PF01774">
    <property type="entry name" value="UreD"/>
    <property type="match status" value="1"/>
</dbReference>
<dbReference type="Proteomes" id="UP000247696">
    <property type="component" value="Chromosome"/>
</dbReference>
<reference evidence="5" key="1">
    <citation type="submission" date="2017-11" db="EMBL/GenBank/DDBJ databases">
        <title>Otitis media/interna in a cat caused by the recently described species Corynebacterium provencense.</title>
        <authorList>
            <person name="Kittl S."/>
            <person name="Brodard I."/>
            <person name="Rychener L."/>
            <person name="Jores J."/>
            <person name="Roosje P."/>
            <person name="Gobeli Brawand S."/>
        </authorList>
    </citation>
    <scope>NUCLEOTIDE SEQUENCE [LARGE SCALE GENOMIC DNA]</scope>
    <source>
        <strain evidence="5">17KM38</strain>
    </source>
</reference>
<dbReference type="PANTHER" id="PTHR33643">
    <property type="entry name" value="UREASE ACCESSORY PROTEIN D"/>
    <property type="match status" value="1"/>
</dbReference>
<keyword evidence="3" id="KW-0963">Cytoplasm</keyword>
<comment type="subcellular location">
    <subcellularLocation>
        <location evidence="3">Cytoplasm</location>
    </subcellularLocation>
</comment>
<evidence type="ECO:0000256" key="1">
    <source>
        <dbReference type="ARBA" id="ARBA00007177"/>
    </source>
</evidence>
<organism evidence="4 5">
    <name type="scientific">Corynebacterium provencense</name>
    <dbReference type="NCBI Taxonomy" id="1737425"/>
    <lineage>
        <taxon>Bacteria</taxon>
        <taxon>Bacillati</taxon>
        <taxon>Actinomycetota</taxon>
        <taxon>Actinomycetes</taxon>
        <taxon>Mycobacteriales</taxon>
        <taxon>Corynebacteriaceae</taxon>
        <taxon>Corynebacterium</taxon>
    </lineage>
</organism>